<dbReference type="CDD" id="cd00077">
    <property type="entry name" value="HDc"/>
    <property type="match status" value="1"/>
</dbReference>
<dbReference type="AlphaFoldDB" id="D9PK40"/>
<evidence type="ECO:0000256" key="2">
    <source>
        <dbReference type="SAM" id="Phobius"/>
    </source>
</evidence>
<feature type="domain" description="HD/PDEase" evidence="3">
    <location>
        <begin position="68"/>
        <end position="227"/>
    </location>
</feature>
<reference evidence="4" key="1">
    <citation type="submission" date="2010-07" db="EMBL/GenBank/DDBJ databases">
        <authorList>
            <consortium name="CONSOLIDER consortium CSD2007-00005"/>
            <person name="Guazzaroni M.-E."/>
            <person name="Richter M."/>
            <person name="Garcia-Salamanca A."/>
            <person name="Yarza P."/>
            <person name="Ferrer M."/>
        </authorList>
    </citation>
    <scope>NUCLEOTIDE SEQUENCE</scope>
</reference>
<proteinExistence type="predicted"/>
<dbReference type="InterPro" id="IPR006674">
    <property type="entry name" value="HD_domain"/>
</dbReference>
<dbReference type="InterPro" id="IPR052722">
    <property type="entry name" value="PgpH_phosphodiesterase"/>
</dbReference>
<organism evidence="4">
    <name type="scientific">sediment metagenome</name>
    <dbReference type="NCBI Taxonomy" id="749907"/>
    <lineage>
        <taxon>unclassified sequences</taxon>
        <taxon>metagenomes</taxon>
        <taxon>ecological metagenomes</taxon>
    </lineage>
</organism>
<feature type="compositionally biased region" description="Basic and acidic residues" evidence="1">
    <location>
        <begin position="287"/>
        <end position="307"/>
    </location>
</feature>
<dbReference type="PANTHER" id="PTHR36442">
    <property type="entry name" value="CYCLIC-DI-AMP PHOSPHODIESTERASE PGPH"/>
    <property type="match status" value="1"/>
</dbReference>
<keyword evidence="2" id="KW-0812">Transmembrane</keyword>
<name>D9PK40_9ZZZZ</name>
<dbReference type="SUPFAM" id="SSF109604">
    <property type="entry name" value="HD-domain/PDEase-like"/>
    <property type="match status" value="1"/>
</dbReference>
<keyword evidence="2" id="KW-1133">Transmembrane helix</keyword>
<dbReference type="Gene3D" id="1.10.3210.10">
    <property type="entry name" value="Hypothetical protein af1432"/>
    <property type="match status" value="1"/>
</dbReference>
<dbReference type="GO" id="GO:0016787">
    <property type="term" value="F:hydrolase activity"/>
    <property type="evidence" value="ECO:0007669"/>
    <property type="project" value="UniProtKB-KW"/>
</dbReference>
<feature type="region of interest" description="Disordered" evidence="1">
    <location>
        <begin position="282"/>
        <end position="307"/>
    </location>
</feature>
<comment type="caution">
    <text evidence="4">The sequence shown here is derived from an EMBL/GenBank/DDBJ whole genome shotgun (WGS) entry which is preliminary data.</text>
</comment>
<sequence length="307" mass="34335">MAALFFIQNFKISFTDSYVMFLLNGIISAMAVIGVLRIFEYLFNTVTNVSLLELADFNHPLLQRMTLEIPGTYHHSLVVGNLSEAAAQAIGANALLARIGAYYHDIGKLQKPQYFSENQNPEDTGKHEGLTPTMSKMVIMNHVNEGVELAKEYKLNTKLVDFIKQHHGTSLVYYFYRRALEGLEDDQEIMEEGFRYPGPKPDTKETAIVLLADSAEAATRALTNPDAISIKNVVHKIINNKFIDGQLEKCNLSLADLEKISAVFIRILAAIYHARVTYPEVQKSGNNHKESSKENSHPSQKDKTSGS</sequence>
<dbReference type="NCBIfam" id="TIGR00277">
    <property type="entry name" value="HDIG"/>
    <property type="match status" value="1"/>
</dbReference>
<evidence type="ECO:0000313" key="4">
    <source>
        <dbReference type="EMBL" id="EFK96087.1"/>
    </source>
</evidence>
<protein>
    <submittedName>
        <fullName evidence="4">Metal dependent phosphohydrolase</fullName>
    </submittedName>
</protein>
<evidence type="ECO:0000256" key="1">
    <source>
        <dbReference type="SAM" id="MobiDB-lite"/>
    </source>
</evidence>
<dbReference type="PANTHER" id="PTHR36442:SF1">
    <property type="entry name" value="CYCLIC-DI-AMP PHOSPHODIESTERASE PGPH"/>
    <property type="match status" value="1"/>
</dbReference>
<evidence type="ECO:0000259" key="3">
    <source>
        <dbReference type="SMART" id="SM00471"/>
    </source>
</evidence>
<dbReference type="SMART" id="SM00471">
    <property type="entry name" value="HDc"/>
    <property type="match status" value="1"/>
</dbReference>
<feature type="transmembrane region" description="Helical" evidence="2">
    <location>
        <begin position="21"/>
        <end position="43"/>
    </location>
</feature>
<accession>D9PK40</accession>
<reference evidence="4" key="2">
    <citation type="journal article" date="2011" name="Microb. Ecol.">
        <title>Taxonomic and Functional Metagenomic Profiling of the Microbial Community in the Anoxic Sediment of a Sub-saline Shallow Lake (Laguna de Carrizo, Central Spain).</title>
        <authorList>
            <person name="Ferrer M."/>
            <person name="Guazzaroni M.E."/>
            <person name="Richter M."/>
            <person name="Garcia-Salamanca A."/>
            <person name="Yarza P."/>
            <person name="Suarez-Suarez A."/>
            <person name="Solano J."/>
            <person name="Alcaide M."/>
            <person name="van Dillewijn P."/>
            <person name="Molina-Henares M.A."/>
            <person name="Lopez-Cortes N."/>
            <person name="Al-Ramahi Y."/>
            <person name="Guerrero C."/>
            <person name="Acosta A."/>
            <person name="de Eugenio L.I."/>
            <person name="Martinez V."/>
            <person name="Marques S."/>
            <person name="Rojo F."/>
            <person name="Santero E."/>
            <person name="Genilloud O."/>
            <person name="Perez-Perez J."/>
            <person name="Rossello-Mora R."/>
            <person name="Ramos J.L."/>
        </authorList>
    </citation>
    <scope>NUCLEOTIDE SEQUENCE</scope>
</reference>
<dbReference type="InterPro" id="IPR003607">
    <property type="entry name" value="HD/PDEase_dom"/>
</dbReference>
<gene>
    <name evidence="4" type="ORF">LDC_1905</name>
</gene>
<dbReference type="InterPro" id="IPR006675">
    <property type="entry name" value="HDIG_dom"/>
</dbReference>
<dbReference type="Pfam" id="PF01966">
    <property type="entry name" value="HD"/>
    <property type="match status" value="1"/>
</dbReference>
<dbReference type="EMBL" id="ADZX01000577">
    <property type="protein sequence ID" value="EFK96087.1"/>
    <property type="molecule type" value="Genomic_DNA"/>
</dbReference>
<keyword evidence="2" id="KW-0472">Membrane</keyword>
<keyword evidence="4" id="KW-0378">Hydrolase</keyword>